<dbReference type="Pfam" id="PF00086">
    <property type="entry name" value="Thyroglobulin_1"/>
    <property type="match status" value="1"/>
</dbReference>
<dbReference type="AlphaFoldDB" id="A0A3B3QI37"/>
<keyword evidence="4" id="KW-1015">Disulfide bond</keyword>
<dbReference type="PROSITE" id="PS51162">
    <property type="entry name" value="THYROGLOBULIN_1_2"/>
    <property type="match status" value="1"/>
</dbReference>
<evidence type="ECO:0000256" key="1">
    <source>
        <dbReference type="ARBA" id="ARBA00004613"/>
    </source>
</evidence>
<evidence type="ECO:0000256" key="6">
    <source>
        <dbReference type="SAM" id="MobiDB-lite"/>
    </source>
</evidence>
<protein>
    <recommendedName>
        <fullName evidence="7">Thyroglobulin type-1 domain-containing protein</fullName>
    </recommendedName>
</protein>
<evidence type="ECO:0000313" key="9">
    <source>
        <dbReference type="Proteomes" id="UP000261540"/>
    </source>
</evidence>
<dbReference type="GO" id="GO:0005615">
    <property type="term" value="C:extracellular space"/>
    <property type="evidence" value="ECO:0007669"/>
    <property type="project" value="TreeGrafter"/>
</dbReference>
<dbReference type="GO" id="GO:0007160">
    <property type="term" value="P:cell-matrix adhesion"/>
    <property type="evidence" value="ECO:0007669"/>
    <property type="project" value="TreeGrafter"/>
</dbReference>
<feature type="compositionally biased region" description="Polar residues" evidence="6">
    <location>
        <begin position="20"/>
        <end position="29"/>
    </location>
</feature>
<evidence type="ECO:0000259" key="7">
    <source>
        <dbReference type="PROSITE" id="PS51162"/>
    </source>
</evidence>
<dbReference type="Proteomes" id="UP000261540">
    <property type="component" value="Unplaced"/>
</dbReference>
<accession>A0A3B3QI37</accession>
<dbReference type="Gene3D" id="4.10.800.10">
    <property type="entry name" value="Thyroglobulin type-1"/>
    <property type="match status" value="1"/>
</dbReference>
<comment type="caution">
    <text evidence="5">Lacks conserved residue(s) required for the propagation of feature annotation.</text>
</comment>
<evidence type="ECO:0000256" key="5">
    <source>
        <dbReference type="PROSITE-ProRule" id="PRU00500"/>
    </source>
</evidence>
<dbReference type="InterPro" id="IPR000716">
    <property type="entry name" value="Thyroglobulin_1"/>
</dbReference>
<dbReference type="PANTHER" id="PTHR12352">
    <property type="entry name" value="SECRETED MODULAR CALCIUM-BINDING PROTEIN"/>
    <property type="match status" value="1"/>
</dbReference>
<keyword evidence="2" id="KW-0964">Secreted</keyword>
<dbReference type="InterPro" id="IPR036857">
    <property type="entry name" value="Thyroglobulin_1_sf"/>
</dbReference>
<reference evidence="8" key="2">
    <citation type="submission" date="2025-09" db="UniProtKB">
        <authorList>
            <consortium name="Ensembl"/>
        </authorList>
    </citation>
    <scope>IDENTIFICATION</scope>
</reference>
<keyword evidence="9" id="KW-1185">Reference proteome</keyword>
<reference evidence="8" key="1">
    <citation type="submission" date="2025-08" db="UniProtKB">
        <authorList>
            <consortium name="Ensembl"/>
        </authorList>
    </citation>
    <scope>IDENTIFICATION</scope>
</reference>
<dbReference type="CDD" id="cd00191">
    <property type="entry name" value="TY"/>
    <property type="match status" value="1"/>
</dbReference>
<dbReference type="PANTHER" id="PTHR12352:SF3">
    <property type="entry name" value="NIDOGEN-2"/>
    <property type="match status" value="1"/>
</dbReference>
<sequence>MSARRASATAGITPCRDKPTAQNGDQGSSHGYLPQCDSPAQFSPVQCHRSSCWCVDGESQEIIGTRTQDSVTPPSPGPAFVGSEHLPIFVCVSLLVISGP</sequence>
<evidence type="ECO:0000256" key="3">
    <source>
        <dbReference type="ARBA" id="ARBA00022737"/>
    </source>
</evidence>
<evidence type="ECO:0000313" key="8">
    <source>
        <dbReference type="Ensembl" id="ENSPKIP00000005479.1"/>
    </source>
</evidence>
<feature type="domain" description="Thyroglobulin type-1" evidence="7">
    <location>
        <begin position="12"/>
        <end position="75"/>
    </location>
</feature>
<dbReference type="Ensembl" id="ENSPKIT00000029484.1">
    <property type="protein sequence ID" value="ENSPKIP00000005479.1"/>
    <property type="gene ID" value="ENSPKIG00000022137.1"/>
</dbReference>
<evidence type="ECO:0000256" key="4">
    <source>
        <dbReference type="ARBA" id="ARBA00023157"/>
    </source>
</evidence>
<evidence type="ECO:0000256" key="2">
    <source>
        <dbReference type="ARBA" id="ARBA00022525"/>
    </source>
</evidence>
<dbReference type="SMART" id="SM00211">
    <property type="entry name" value="TY"/>
    <property type="match status" value="1"/>
</dbReference>
<feature type="region of interest" description="Disordered" evidence="6">
    <location>
        <begin position="1"/>
        <end position="35"/>
    </location>
</feature>
<name>A0A3B3QI37_9TELE</name>
<dbReference type="SUPFAM" id="SSF57610">
    <property type="entry name" value="Thyroglobulin type-1 domain"/>
    <property type="match status" value="1"/>
</dbReference>
<dbReference type="GO" id="GO:0005604">
    <property type="term" value="C:basement membrane"/>
    <property type="evidence" value="ECO:0007669"/>
    <property type="project" value="TreeGrafter"/>
</dbReference>
<keyword evidence="3" id="KW-0677">Repeat</keyword>
<dbReference type="STRING" id="1676925.ENSPKIP00000005479"/>
<organism evidence="8 9">
    <name type="scientific">Paramormyrops kingsleyae</name>
    <dbReference type="NCBI Taxonomy" id="1676925"/>
    <lineage>
        <taxon>Eukaryota</taxon>
        <taxon>Metazoa</taxon>
        <taxon>Chordata</taxon>
        <taxon>Craniata</taxon>
        <taxon>Vertebrata</taxon>
        <taxon>Euteleostomi</taxon>
        <taxon>Actinopterygii</taxon>
        <taxon>Neopterygii</taxon>
        <taxon>Teleostei</taxon>
        <taxon>Osteoglossocephala</taxon>
        <taxon>Osteoglossomorpha</taxon>
        <taxon>Osteoglossiformes</taxon>
        <taxon>Mormyridae</taxon>
        <taxon>Paramormyrops</taxon>
    </lineage>
</organism>
<dbReference type="InterPro" id="IPR051950">
    <property type="entry name" value="Dev_reg/Prot_inhib"/>
</dbReference>
<proteinExistence type="predicted"/>
<comment type="subcellular location">
    <subcellularLocation>
        <location evidence="1">Secreted</location>
    </subcellularLocation>
</comment>